<dbReference type="SUPFAM" id="SSF54171">
    <property type="entry name" value="DNA-binding domain"/>
    <property type="match status" value="1"/>
</dbReference>
<dbReference type="Gene3D" id="3.90.75.20">
    <property type="match status" value="1"/>
</dbReference>
<evidence type="ECO:0000313" key="4">
    <source>
        <dbReference type="Proteomes" id="UP000054023"/>
    </source>
</evidence>
<dbReference type="InterPro" id="IPR016177">
    <property type="entry name" value="DNA-bd_dom_sf"/>
</dbReference>
<dbReference type="RefSeq" id="WP_058888652.1">
    <property type="nucleotide sequence ID" value="NZ_LQBM01000003.1"/>
</dbReference>
<dbReference type="GO" id="GO:0003677">
    <property type="term" value="F:DNA binding"/>
    <property type="evidence" value="ECO:0007669"/>
    <property type="project" value="InterPro"/>
</dbReference>
<feature type="domain" description="HNH nuclease" evidence="2">
    <location>
        <begin position="51"/>
        <end position="94"/>
    </location>
</feature>
<dbReference type="AlphaFoldDB" id="A0A0W8IG93"/>
<dbReference type="SUPFAM" id="SSF54060">
    <property type="entry name" value="His-Me finger endonucleases"/>
    <property type="match status" value="1"/>
</dbReference>
<sequence>MAQATTPNRRFNNPADALAYRSQWNGECLEFTGHLDRHGYGKMHVRGRGMLAHRLAWELEHGEIPDGAVIDHRCHNTSCVRVAHLRLATHKLNMEHQTRAHHGNKSGVRGVYWQAQRRKWAGQVRHNGKSHYVGLFEDVADAETAVIAKRLELFTYNDSDRTGVDHDRPHRLGADSPAL</sequence>
<reference evidence="4" key="1">
    <citation type="submission" date="2015-12" db="EMBL/GenBank/DDBJ databases">
        <authorList>
            <person name="Nair G.R."/>
            <person name="Kaur G."/>
            <person name="Mayilraj S."/>
        </authorList>
    </citation>
    <scope>NUCLEOTIDE SEQUENCE [LARGE SCALE GENOMIC DNA]</scope>
    <source>
        <strain evidence="4">CD08_7</strain>
    </source>
</reference>
<organism evidence="3 4">
    <name type="scientific">Nesterenkonia jeotgali</name>
    <dbReference type="NCBI Taxonomy" id="317018"/>
    <lineage>
        <taxon>Bacteria</taxon>
        <taxon>Bacillati</taxon>
        <taxon>Actinomycetota</taxon>
        <taxon>Actinomycetes</taxon>
        <taxon>Micrococcales</taxon>
        <taxon>Micrococcaceae</taxon>
        <taxon>Nesterenkonia</taxon>
    </lineage>
</organism>
<dbReference type="EMBL" id="LQBM01000003">
    <property type="protein sequence ID" value="KUG58970.1"/>
    <property type="molecule type" value="Genomic_DNA"/>
</dbReference>
<dbReference type="InterPro" id="IPR003615">
    <property type="entry name" value="HNH_nuc"/>
</dbReference>
<keyword evidence="4" id="KW-1185">Reference proteome</keyword>
<dbReference type="Pfam" id="PF13392">
    <property type="entry name" value="HNH_3"/>
    <property type="match status" value="1"/>
</dbReference>
<proteinExistence type="predicted"/>
<dbReference type="Proteomes" id="UP000054023">
    <property type="component" value="Unassembled WGS sequence"/>
</dbReference>
<protein>
    <recommendedName>
        <fullName evidence="2">HNH nuclease domain-containing protein</fullName>
    </recommendedName>
</protein>
<comment type="caution">
    <text evidence="3">The sequence shown here is derived from an EMBL/GenBank/DDBJ whole genome shotgun (WGS) entry which is preliminary data.</text>
</comment>
<dbReference type="OrthoDB" id="3732358at2"/>
<dbReference type="InterPro" id="IPR044925">
    <property type="entry name" value="His-Me_finger_sf"/>
</dbReference>
<feature type="compositionally biased region" description="Basic and acidic residues" evidence="1">
    <location>
        <begin position="159"/>
        <end position="173"/>
    </location>
</feature>
<evidence type="ECO:0000313" key="3">
    <source>
        <dbReference type="EMBL" id="KUG58970.1"/>
    </source>
</evidence>
<name>A0A0W8IG93_9MICC</name>
<gene>
    <name evidence="3" type="ORF">AVL63_02815</name>
</gene>
<dbReference type="STRING" id="317018.AVL63_02815"/>
<accession>A0A0W8IG93</accession>
<feature type="region of interest" description="Disordered" evidence="1">
    <location>
        <begin position="159"/>
        <end position="179"/>
    </location>
</feature>
<evidence type="ECO:0000259" key="2">
    <source>
        <dbReference type="Pfam" id="PF13392"/>
    </source>
</evidence>
<evidence type="ECO:0000256" key="1">
    <source>
        <dbReference type="SAM" id="MobiDB-lite"/>
    </source>
</evidence>